<dbReference type="Proteomes" id="UP000559256">
    <property type="component" value="Unassembled WGS sequence"/>
</dbReference>
<organism evidence="2 3">
    <name type="scientific">Tetrapyrgos nigripes</name>
    <dbReference type="NCBI Taxonomy" id="182062"/>
    <lineage>
        <taxon>Eukaryota</taxon>
        <taxon>Fungi</taxon>
        <taxon>Dikarya</taxon>
        <taxon>Basidiomycota</taxon>
        <taxon>Agaricomycotina</taxon>
        <taxon>Agaricomycetes</taxon>
        <taxon>Agaricomycetidae</taxon>
        <taxon>Agaricales</taxon>
        <taxon>Marasmiineae</taxon>
        <taxon>Marasmiaceae</taxon>
        <taxon>Tetrapyrgos</taxon>
    </lineage>
</organism>
<dbReference type="AlphaFoldDB" id="A0A8H5GIM0"/>
<dbReference type="PANTHER" id="PTHR14209:SF19">
    <property type="entry name" value="ISOAMYL ACETATE-HYDROLYZING ESTERASE 1 HOMOLOG"/>
    <property type="match status" value="1"/>
</dbReference>
<gene>
    <name evidence="2" type="ORF">D9758_003284</name>
</gene>
<dbReference type="InterPro" id="IPR036514">
    <property type="entry name" value="SGNH_hydro_sf"/>
</dbReference>
<dbReference type="InterPro" id="IPR013830">
    <property type="entry name" value="SGNH_hydro"/>
</dbReference>
<reference evidence="2 3" key="1">
    <citation type="journal article" date="2020" name="ISME J.">
        <title>Uncovering the hidden diversity of litter-decomposition mechanisms in mushroom-forming fungi.</title>
        <authorList>
            <person name="Floudas D."/>
            <person name="Bentzer J."/>
            <person name="Ahren D."/>
            <person name="Johansson T."/>
            <person name="Persson P."/>
            <person name="Tunlid A."/>
        </authorList>
    </citation>
    <scope>NUCLEOTIDE SEQUENCE [LARGE SCALE GENOMIC DNA]</scope>
    <source>
        <strain evidence="2 3">CBS 291.85</strain>
    </source>
</reference>
<dbReference type="CDD" id="cd01838">
    <property type="entry name" value="Isoamyl_acetate_hydrolase_like"/>
    <property type="match status" value="1"/>
</dbReference>
<feature type="domain" description="SGNH hydrolase-type esterase" evidence="1">
    <location>
        <begin position="11"/>
        <end position="212"/>
    </location>
</feature>
<comment type="caution">
    <text evidence="2">The sequence shown here is derived from an EMBL/GenBank/DDBJ whole genome shotgun (WGS) entry which is preliminary data.</text>
</comment>
<dbReference type="OrthoDB" id="671439at2759"/>
<dbReference type="Gene3D" id="3.40.50.1110">
    <property type="entry name" value="SGNH hydrolase"/>
    <property type="match status" value="1"/>
</dbReference>
<accession>A0A8H5GIM0</accession>
<keyword evidence="3" id="KW-1185">Reference proteome</keyword>
<evidence type="ECO:0000313" key="3">
    <source>
        <dbReference type="Proteomes" id="UP000559256"/>
    </source>
</evidence>
<dbReference type="PANTHER" id="PTHR14209">
    <property type="entry name" value="ISOAMYL ACETATE-HYDROLYZING ESTERASE 1"/>
    <property type="match status" value="1"/>
</dbReference>
<dbReference type="EMBL" id="JAACJM010000026">
    <property type="protein sequence ID" value="KAF5365627.1"/>
    <property type="molecule type" value="Genomic_DNA"/>
</dbReference>
<dbReference type="InterPro" id="IPR045136">
    <property type="entry name" value="Iah1-like"/>
</dbReference>
<dbReference type="SUPFAM" id="SSF52266">
    <property type="entry name" value="SGNH hydrolase"/>
    <property type="match status" value="1"/>
</dbReference>
<dbReference type="Pfam" id="PF13472">
    <property type="entry name" value="Lipase_GDSL_2"/>
    <property type="match status" value="1"/>
</dbReference>
<evidence type="ECO:0000313" key="2">
    <source>
        <dbReference type="EMBL" id="KAF5365627.1"/>
    </source>
</evidence>
<evidence type="ECO:0000259" key="1">
    <source>
        <dbReference type="Pfam" id="PF13472"/>
    </source>
</evidence>
<name>A0A8H5GIM0_9AGAR</name>
<sequence>MAAYSQDAIMLFGDSITQGAWEPGLDGFGAGLSHVYARKLDVLNRGLSGYNTDWAIPVFEKCFATREQQKHAPKVRLLVIWFGANDACIKPSPQHVPLPKFISNMKHLVNLVQSPKSEYYSSETRIILVTPPPINTIQRGADLRSRTPPLELDRLFETTHQYAEAVKDVGREEEVPVVDIWTKMWEAAGKQEDNLSKFLDDGLHLNKAGYQARSLQGYWTRGADHRTDDV</sequence>
<proteinExistence type="predicted"/>
<protein>
    <recommendedName>
        <fullName evidence="1">SGNH hydrolase-type esterase domain-containing protein</fullName>
    </recommendedName>
</protein>